<evidence type="ECO:0000256" key="2">
    <source>
        <dbReference type="SAM" id="SignalP"/>
    </source>
</evidence>
<evidence type="ECO:0000313" key="4">
    <source>
        <dbReference type="Proteomes" id="UP000807504"/>
    </source>
</evidence>
<feature type="compositionally biased region" description="Acidic residues" evidence="1">
    <location>
        <begin position="252"/>
        <end position="261"/>
    </location>
</feature>
<protein>
    <submittedName>
        <fullName evidence="3">Uncharacterized protein</fullName>
    </submittedName>
</protein>
<keyword evidence="4" id="KW-1185">Reference proteome</keyword>
<accession>A0A8T0EKZ9</accession>
<feature type="signal peptide" evidence="2">
    <location>
        <begin position="1"/>
        <end position="26"/>
    </location>
</feature>
<feature type="compositionally biased region" description="Basic and acidic residues" evidence="1">
    <location>
        <begin position="200"/>
        <end position="210"/>
    </location>
</feature>
<feature type="compositionally biased region" description="Basic and acidic residues" evidence="1">
    <location>
        <begin position="230"/>
        <end position="251"/>
    </location>
</feature>
<gene>
    <name evidence="3" type="ORF">HNY73_015865</name>
</gene>
<proteinExistence type="predicted"/>
<feature type="compositionally biased region" description="Basic residues" evidence="1">
    <location>
        <begin position="266"/>
        <end position="288"/>
    </location>
</feature>
<feature type="region of interest" description="Disordered" evidence="1">
    <location>
        <begin position="163"/>
        <end position="322"/>
    </location>
</feature>
<dbReference type="AlphaFoldDB" id="A0A8T0EKZ9"/>
<feature type="compositionally biased region" description="Acidic residues" evidence="1">
    <location>
        <begin position="36"/>
        <end position="54"/>
    </location>
</feature>
<feature type="region of interest" description="Disordered" evidence="1">
    <location>
        <begin position="107"/>
        <end position="137"/>
    </location>
</feature>
<dbReference type="EMBL" id="JABXBU010002227">
    <property type="protein sequence ID" value="KAF8773185.1"/>
    <property type="molecule type" value="Genomic_DNA"/>
</dbReference>
<feature type="compositionally biased region" description="Acidic residues" evidence="1">
    <location>
        <begin position="211"/>
        <end position="229"/>
    </location>
</feature>
<feature type="chain" id="PRO_5035919028" evidence="2">
    <location>
        <begin position="27"/>
        <end position="624"/>
    </location>
</feature>
<reference evidence="3" key="1">
    <citation type="journal article" date="2020" name="bioRxiv">
        <title>Chromosome-level reference genome of the European wasp spider Argiope bruennichi: a resource for studies on range expansion and evolutionary adaptation.</title>
        <authorList>
            <person name="Sheffer M.M."/>
            <person name="Hoppe A."/>
            <person name="Krehenwinkel H."/>
            <person name="Uhl G."/>
            <person name="Kuss A.W."/>
            <person name="Jensen L."/>
            <person name="Jensen C."/>
            <person name="Gillespie R.G."/>
            <person name="Hoff K.J."/>
            <person name="Prost S."/>
        </authorList>
    </citation>
    <scope>NUCLEOTIDE SEQUENCE</scope>
</reference>
<evidence type="ECO:0000256" key="1">
    <source>
        <dbReference type="SAM" id="MobiDB-lite"/>
    </source>
</evidence>
<name>A0A8T0EKZ9_ARGBR</name>
<comment type="caution">
    <text evidence="3">The sequence shown here is derived from an EMBL/GenBank/DDBJ whole genome shotgun (WGS) entry which is preliminary data.</text>
</comment>
<keyword evidence="2" id="KW-0732">Signal</keyword>
<evidence type="ECO:0000313" key="3">
    <source>
        <dbReference type="EMBL" id="KAF8773185.1"/>
    </source>
</evidence>
<organism evidence="3 4">
    <name type="scientific">Argiope bruennichi</name>
    <name type="common">Wasp spider</name>
    <name type="synonym">Aranea bruennichi</name>
    <dbReference type="NCBI Taxonomy" id="94029"/>
    <lineage>
        <taxon>Eukaryota</taxon>
        <taxon>Metazoa</taxon>
        <taxon>Ecdysozoa</taxon>
        <taxon>Arthropoda</taxon>
        <taxon>Chelicerata</taxon>
        <taxon>Arachnida</taxon>
        <taxon>Araneae</taxon>
        <taxon>Araneomorphae</taxon>
        <taxon>Entelegynae</taxon>
        <taxon>Araneoidea</taxon>
        <taxon>Araneidae</taxon>
        <taxon>Argiope</taxon>
    </lineage>
</organism>
<sequence>MLASPLGTFISLACLLILLQDGCVESLSVANKRTSDDDDSENDDDYGTDKDDPDQLVPEQSTQIVVIDEKQATVSEDDKTTKLSHSYLPTIRYIEENHKPIVFIRESEERDDPDQLVPEQSTETVDIDEKQETVSGDKTIKRSHSYLPTIRYIEENHKPVVFIRESEERNDDDDNFNDKERENHESESSDDGNFNDQDSENYKSKSSNDDDHYDEDNQNDESESQSDYDEQMKEDNNNDDYSSREYGKSSSEDESDYESNDYPDRNRKKSKGRFNGSKKKNMRPMKQHGKADRFKNMRPMKQHGKSDKFKNMRPMKQHGKSDKFKEDFREPAVGIKIKVTAERNSRKSRFTHTNKVKVLGTDELFVNKKKRHENSKVHGGILKLHKLKNNVTGMTKAASNSKERSPVKKLNNTKEIYDHSVGSNESNFSNDAAEKINPKLFDKFKKSFRNHRGNDPPLAKENIVFNNIYDNLKNFRKSNREVKSPNHQFRRSHQQFQKDKGIMDHHSNFKKLKKLLDKERNLRSQLNGLKKIRHKRADGEDDKTGELLDQLEDMLIKANIAQKVNSELKSTVVPVEVFDFTPVPDSDSLMSEEDLTKLFVEHIIPFLAKNSKIDSFTHEPIKKM</sequence>
<dbReference type="Proteomes" id="UP000807504">
    <property type="component" value="Unassembled WGS sequence"/>
</dbReference>
<feature type="compositionally biased region" description="Basic and acidic residues" evidence="1">
    <location>
        <begin position="176"/>
        <end position="187"/>
    </location>
</feature>
<reference evidence="3" key="2">
    <citation type="submission" date="2020-06" db="EMBL/GenBank/DDBJ databases">
        <authorList>
            <person name="Sheffer M."/>
        </authorList>
    </citation>
    <scope>NUCLEOTIDE SEQUENCE</scope>
</reference>
<feature type="region of interest" description="Disordered" evidence="1">
    <location>
        <begin position="30"/>
        <end position="57"/>
    </location>
</feature>